<reference evidence="2 3" key="1">
    <citation type="journal article" date="2013" name="BMC Genomics">
        <title>Reconstruction of the lipid metabolism for the microalga Monoraphidium neglectum from its genome sequence reveals characteristics suitable for biofuel production.</title>
        <authorList>
            <person name="Bogen C."/>
            <person name="Al-Dilaimi A."/>
            <person name="Albersmeier A."/>
            <person name="Wichmann J."/>
            <person name="Grundmann M."/>
            <person name="Rupp O."/>
            <person name="Lauersen K.J."/>
            <person name="Blifernez-Klassen O."/>
            <person name="Kalinowski J."/>
            <person name="Goesmann A."/>
            <person name="Mussgnug J.H."/>
            <person name="Kruse O."/>
        </authorList>
    </citation>
    <scope>NUCLEOTIDE SEQUENCE [LARGE SCALE GENOMIC DNA]</scope>
    <source>
        <strain evidence="2 3">SAG 48.87</strain>
    </source>
</reference>
<feature type="compositionally biased region" description="Low complexity" evidence="1">
    <location>
        <begin position="85"/>
        <end position="101"/>
    </location>
</feature>
<evidence type="ECO:0000313" key="2">
    <source>
        <dbReference type="EMBL" id="KIZ04546.1"/>
    </source>
</evidence>
<organism evidence="2 3">
    <name type="scientific">Monoraphidium neglectum</name>
    <dbReference type="NCBI Taxonomy" id="145388"/>
    <lineage>
        <taxon>Eukaryota</taxon>
        <taxon>Viridiplantae</taxon>
        <taxon>Chlorophyta</taxon>
        <taxon>core chlorophytes</taxon>
        <taxon>Chlorophyceae</taxon>
        <taxon>CS clade</taxon>
        <taxon>Sphaeropleales</taxon>
        <taxon>Selenastraceae</taxon>
        <taxon>Monoraphidium</taxon>
    </lineage>
</organism>
<evidence type="ECO:0000313" key="3">
    <source>
        <dbReference type="Proteomes" id="UP000054498"/>
    </source>
</evidence>
<sequence>MLLLLLLLTPSTPAAFLIAPVRWTTSERATTVFMPRAIKAIPGTMAEPTPFKRAASAQPGSVPHQDDADASFKGVAIEGAPSTVGAPTAAGQAGGSASAPTRRGSWYRMLLGERPAAALSTPTVSAGRGHTGFSSALAGIDPASSFVDGIDGLVPEQGGTGQLG</sequence>
<dbReference type="AlphaFoldDB" id="A0A0D2NHU2"/>
<evidence type="ECO:0000256" key="1">
    <source>
        <dbReference type="SAM" id="MobiDB-lite"/>
    </source>
</evidence>
<gene>
    <name evidence="2" type="ORF">MNEG_3408</name>
</gene>
<proteinExistence type="predicted"/>
<protein>
    <submittedName>
        <fullName evidence="2">Uncharacterized protein</fullName>
    </submittedName>
</protein>
<name>A0A0D2NHU2_9CHLO</name>
<keyword evidence="3" id="KW-1185">Reference proteome</keyword>
<dbReference type="EMBL" id="KK100647">
    <property type="protein sequence ID" value="KIZ04546.1"/>
    <property type="molecule type" value="Genomic_DNA"/>
</dbReference>
<dbReference type="RefSeq" id="XP_013903565.1">
    <property type="nucleotide sequence ID" value="XM_014048111.1"/>
</dbReference>
<accession>A0A0D2NHU2</accession>
<dbReference type="GeneID" id="25736286"/>
<dbReference type="Proteomes" id="UP000054498">
    <property type="component" value="Unassembled WGS sequence"/>
</dbReference>
<feature type="region of interest" description="Disordered" evidence="1">
    <location>
        <begin position="50"/>
        <end position="101"/>
    </location>
</feature>
<dbReference type="KEGG" id="mng:MNEG_3408"/>